<dbReference type="InterPro" id="IPR024455">
    <property type="entry name" value="Phage_capsid"/>
</dbReference>
<sequence length="445" mass="48158">MLKSDELKQSRSAKIEEMRSLISAIETLGANANDEQRSKLTNIRNEVTNLENDIENHLMLEAEAKRMATPAARGNENKVSDEQRVKKNYSFLRAANLVANNKSLDGLELEMHQEAEREFKQAGISASGNLYVPKMFVRSEKRDMTVSSAPGGGNTVPTILGDLIPFLDPRLAVIQAGATLLTGLTGNLDFPRNDAAATAVWETENSANDETSPTFDKISMSPNRLGAFTDISKQLLVQSSIDVENFVRNRLSEAINRALDYALINGDNSTQPFYGILNTAGIGSVAIGTDGGPLTYKHIIDLETALATDNADFGTLAYLTTPGVRGFLKNTEKASGTAQFVWSDGAPPVGQQGIRTDLLNGYRAYVSTQVPNNLTKGNGTNLHSVIFGNFAEMLIGQWAGLDVVIDPYSSSKNALVTIVVNSWWDAAVRHAKSFAAIKDADITGI</sequence>
<evidence type="ECO:0000259" key="4">
    <source>
        <dbReference type="Pfam" id="PF05065"/>
    </source>
</evidence>
<protein>
    <submittedName>
        <fullName evidence="5">Major_cap_HK97, phage major capsid protein, HK97 family</fullName>
    </submittedName>
</protein>
<dbReference type="NCBIfam" id="TIGR01554">
    <property type="entry name" value="major_cap_HK97"/>
    <property type="match status" value="1"/>
</dbReference>
<evidence type="ECO:0000256" key="1">
    <source>
        <dbReference type="ARBA" id="ARBA00004328"/>
    </source>
</evidence>
<accession>A0A6J5MLB1</accession>
<feature type="coiled-coil region" evidence="3">
    <location>
        <begin position="33"/>
        <end position="60"/>
    </location>
</feature>
<dbReference type="SUPFAM" id="SSF56563">
    <property type="entry name" value="Major capsid protein gp5"/>
    <property type="match status" value="1"/>
</dbReference>
<dbReference type="Pfam" id="PF05065">
    <property type="entry name" value="Phage_capsid"/>
    <property type="match status" value="1"/>
</dbReference>
<evidence type="ECO:0000313" key="5">
    <source>
        <dbReference type="EMBL" id="CAB4144329.1"/>
    </source>
</evidence>
<keyword evidence="3" id="KW-0175">Coiled coil</keyword>
<organism evidence="5">
    <name type="scientific">uncultured Caudovirales phage</name>
    <dbReference type="NCBI Taxonomy" id="2100421"/>
    <lineage>
        <taxon>Viruses</taxon>
        <taxon>Duplodnaviria</taxon>
        <taxon>Heunggongvirae</taxon>
        <taxon>Uroviricota</taxon>
        <taxon>Caudoviricetes</taxon>
        <taxon>Peduoviridae</taxon>
        <taxon>Maltschvirus</taxon>
        <taxon>Maltschvirus maltsch</taxon>
    </lineage>
</organism>
<dbReference type="InterPro" id="IPR054612">
    <property type="entry name" value="Phage_capsid-like_C"/>
</dbReference>
<name>A0A6J5MLB1_9CAUD</name>
<evidence type="ECO:0000256" key="3">
    <source>
        <dbReference type="SAM" id="Coils"/>
    </source>
</evidence>
<dbReference type="GO" id="GO:0044423">
    <property type="term" value="C:virion component"/>
    <property type="evidence" value="ECO:0007669"/>
    <property type="project" value="UniProtKB-KW"/>
</dbReference>
<comment type="subcellular location">
    <subcellularLocation>
        <location evidence="1">Virion</location>
    </subcellularLocation>
</comment>
<feature type="domain" description="Phage capsid-like C-terminal" evidence="4">
    <location>
        <begin position="152"/>
        <end position="438"/>
    </location>
</feature>
<proteinExistence type="predicted"/>
<dbReference type="Gene3D" id="3.30.2400.10">
    <property type="entry name" value="Major capsid protein gp5"/>
    <property type="match status" value="1"/>
</dbReference>
<keyword evidence="2" id="KW-0946">Virion</keyword>
<dbReference type="EMBL" id="LR796437">
    <property type="protein sequence ID" value="CAB4144329.1"/>
    <property type="molecule type" value="Genomic_DNA"/>
</dbReference>
<reference evidence="5" key="1">
    <citation type="submission" date="2020-04" db="EMBL/GenBank/DDBJ databases">
        <authorList>
            <person name="Chiriac C."/>
            <person name="Salcher M."/>
            <person name="Ghai R."/>
            <person name="Kavagutti S V."/>
        </authorList>
    </citation>
    <scope>NUCLEOTIDE SEQUENCE</scope>
</reference>
<gene>
    <name evidence="5" type="ORF">UFOVP458_31</name>
</gene>
<evidence type="ECO:0000256" key="2">
    <source>
        <dbReference type="ARBA" id="ARBA00022844"/>
    </source>
</evidence>